<keyword evidence="2 3" id="KW-0378">Hydrolase</keyword>
<keyword evidence="1 3" id="KW-0145">Chemotaxis</keyword>
<evidence type="ECO:0000256" key="2">
    <source>
        <dbReference type="ARBA" id="ARBA00022801"/>
    </source>
</evidence>
<dbReference type="EMBL" id="SIJB01000001">
    <property type="protein sequence ID" value="NBI27385.1"/>
    <property type="molecule type" value="Genomic_DNA"/>
</dbReference>
<dbReference type="SUPFAM" id="SSF64438">
    <property type="entry name" value="CNF1/YfiH-like putative cysteine hydrolases"/>
    <property type="match status" value="1"/>
</dbReference>
<evidence type="ECO:0000313" key="4">
    <source>
        <dbReference type="EMBL" id="NBI27385.1"/>
    </source>
</evidence>
<dbReference type="GO" id="GO:0006935">
    <property type="term" value="P:chemotaxis"/>
    <property type="evidence" value="ECO:0007669"/>
    <property type="project" value="UniProtKB-UniRule"/>
</dbReference>
<dbReference type="Gene3D" id="3.30.1330.200">
    <property type="match status" value="1"/>
</dbReference>
<reference evidence="4 5" key="1">
    <citation type="submission" date="2019-01" db="EMBL/GenBank/DDBJ databases">
        <title>Chengkuizengella sp. nov., isolated from deep-sea sediment of East Pacific Ocean.</title>
        <authorList>
            <person name="Yang J."/>
            <person name="Lai Q."/>
            <person name="Shao Z."/>
        </authorList>
    </citation>
    <scope>NUCLEOTIDE SEQUENCE [LARGE SCALE GENOMIC DNA]</scope>
    <source>
        <strain evidence="4 5">YPA3-1-1</strain>
    </source>
</reference>
<keyword evidence="5" id="KW-1185">Reference proteome</keyword>
<evidence type="ECO:0000256" key="1">
    <source>
        <dbReference type="ARBA" id="ARBA00022500"/>
    </source>
</evidence>
<organism evidence="4 5">
    <name type="scientific">Chengkuizengella marina</name>
    <dbReference type="NCBI Taxonomy" id="2507566"/>
    <lineage>
        <taxon>Bacteria</taxon>
        <taxon>Bacillati</taxon>
        <taxon>Bacillota</taxon>
        <taxon>Bacilli</taxon>
        <taxon>Bacillales</taxon>
        <taxon>Paenibacillaceae</taxon>
        <taxon>Chengkuizengella</taxon>
    </lineage>
</organism>
<protein>
    <recommendedName>
        <fullName evidence="3">Probable chemoreceptor glutamine deamidase CheD</fullName>
        <ecNumber evidence="3">3.5.1.44</ecNumber>
    </recommendedName>
</protein>
<name>A0A6N9PXQ5_9BACL</name>
<dbReference type="OrthoDB" id="9807202at2"/>
<comment type="function">
    <text evidence="3">Probably deamidates glutamine residues to glutamate on methyl-accepting chemotaxis receptors (MCPs), playing an important role in chemotaxis.</text>
</comment>
<dbReference type="PANTHER" id="PTHR35147:SF1">
    <property type="entry name" value="CHEMORECEPTOR GLUTAMINE DEAMIDASE CHED-RELATED"/>
    <property type="match status" value="1"/>
</dbReference>
<gene>
    <name evidence="3" type="primary">cheD</name>
    <name evidence="4" type="ORF">ERL59_00185</name>
</gene>
<dbReference type="Pfam" id="PF03975">
    <property type="entry name" value="CheD"/>
    <property type="match status" value="1"/>
</dbReference>
<proteinExistence type="inferred from homology"/>
<dbReference type="EC" id="3.5.1.44" evidence="3"/>
<comment type="similarity">
    <text evidence="3">Belongs to the CheD family.</text>
</comment>
<accession>A0A6N9PXQ5</accession>
<dbReference type="GO" id="GO:0050568">
    <property type="term" value="F:protein-glutamine glutaminase activity"/>
    <property type="evidence" value="ECO:0007669"/>
    <property type="project" value="UniProtKB-UniRule"/>
</dbReference>
<dbReference type="RefSeq" id="WP_160643273.1">
    <property type="nucleotide sequence ID" value="NZ_SIJB01000001.1"/>
</dbReference>
<dbReference type="Proteomes" id="UP000448943">
    <property type="component" value="Unassembled WGS sequence"/>
</dbReference>
<dbReference type="InterPro" id="IPR011324">
    <property type="entry name" value="Cytotoxic_necrot_fac-like_cat"/>
</dbReference>
<comment type="caution">
    <text evidence="4">The sequence shown here is derived from an EMBL/GenBank/DDBJ whole genome shotgun (WGS) entry which is preliminary data.</text>
</comment>
<sequence length="162" mass="17731">MMESTVLRVGIAEFNVLKGDGKIKTTGLGSCIGLTLFDPMNQVGGLAHIMLPTSQIARDQSFNVAKYADTAIPALLKKMHQFGASYENIHAKMAGGSQMFQIELDSMKIGYKNIMKCKEILQQLKIPIQAEDIGGSFGRTIELDVFDGSLSIRSIKYGIKEI</sequence>
<evidence type="ECO:0000313" key="5">
    <source>
        <dbReference type="Proteomes" id="UP000448943"/>
    </source>
</evidence>
<dbReference type="AlphaFoldDB" id="A0A6N9PXQ5"/>
<dbReference type="PANTHER" id="PTHR35147">
    <property type="entry name" value="CHEMORECEPTOR GLUTAMINE DEAMIDASE CHED-RELATED"/>
    <property type="match status" value="1"/>
</dbReference>
<comment type="catalytic activity">
    <reaction evidence="3">
        <text>L-glutaminyl-[protein] + H2O = L-glutamyl-[protein] + NH4(+)</text>
        <dbReference type="Rhea" id="RHEA:16441"/>
        <dbReference type="Rhea" id="RHEA-COMP:10207"/>
        <dbReference type="Rhea" id="RHEA-COMP:10208"/>
        <dbReference type="ChEBI" id="CHEBI:15377"/>
        <dbReference type="ChEBI" id="CHEBI:28938"/>
        <dbReference type="ChEBI" id="CHEBI:29973"/>
        <dbReference type="ChEBI" id="CHEBI:30011"/>
        <dbReference type="EC" id="3.5.1.44"/>
    </reaction>
</comment>
<dbReference type="HAMAP" id="MF_01440">
    <property type="entry name" value="CheD"/>
    <property type="match status" value="1"/>
</dbReference>
<dbReference type="InterPro" id="IPR038592">
    <property type="entry name" value="CheD-like_sf"/>
</dbReference>
<dbReference type="InterPro" id="IPR005659">
    <property type="entry name" value="Chemorcpt_Glu_NH3ase_CheD"/>
</dbReference>
<dbReference type="CDD" id="cd16352">
    <property type="entry name" value="CheD"/>
    <property type="match status" value="1"/>
</dbReference>
<evidence type="ECO:0000256" key="3">
    <source>
        <dbReference type="HAMAP-Rule" id="MF_01440"/>
    </source>
</evidence>